<gene>
    <name evidence="2" type="ORF">UFOPK3522_00855</name>
</gene>
<reference evidence="2" key="1">
    <citation type="submission" date="2020-05" db="EMBL/GenBank/DDBJ databases">
        <authorList>
            <person name="Chiriac C."/>
            <person name="Salcher M."/>
            <person name="Ghai R."/>
            <person name="Kavagutti S V."/>
        </authorList>
    </citation>
    <scope>NUCLEOTIDE SEQUENCE</scope>
</reference>
<sequence length="325" mass="35447">MTVSPDRSPVAFDPNRRSNAPARNTIYTEPAGGDTIRGIAVRVYIPNKGKNIEGGVSLPKPELTLADGTVLTGQAACAALGSETAQTLDPSALLLSADQYNALRYQPGKPAYFPALAGGKTNWRTQYNRTYLLNLYHPEADPMQGATKLGQAGFFPNGDNQYVRNAINRKFGKVYALRGTIGTAAKTFNNPKGKWEATDLRYQSFCMNESPKTTRVMDCVYDEEIPLKAGRKYLVITSRASDKPKNATAKCGVAWIEWSPRGDGGTDTDFGWMQIRNMLPAGGFKHAIQGTSKPGDEKKVLGAYLPDSKYYADKKAFEKLGCPAK</sequence>
<dbReference type="AlphaFoldDB" id="A0A6J5ZQG7"/>
<feature type="compositionally biased region" description="Polar residues" evidence="1">
    <location>
        <begin position="17"/>
        <end position="27"/>
    </location>
</feature>
<evidence type="ECO:0000256" key="1">
    <source>
        <dbReference type="SAM" id="MobiDB-lite"/>
    </source>
</evidence>
<accession>A0A6J5ZQG7</accession>
<feature type="region of interest" description="Disordered" evidence="1">
    <location>
        <begin position="1"/>
        <end position="29"/>
    </location>
</feature>
<dbReference type="EMBL" id="CAESAO010000063">
    <property type="protein sequence ID" value="CAB4343638.1"/>
    <property type="molecule type" value="Genomic_DNA"/>
</dbReference>
<organism evidence="2">
    <name type="scientific">freshwater metagenome</name>
    <dbReference type="NCBI Taxonomy" id="449393"/>
    <lineage>
        <taxon>unclassified sequences</taxon>
        <taxon>metagenomes</taxon>
        <taxon>ecological metagenomes</taxon>
    </lineage>
</organism>
<name>A0A6J5ZQG7_9ZZZZ</name>
<protein>
    <submittedName>
        <fullName evidence="2">Unannotated protein</fullName>
    </submittedName>
</protein>
<proteinExistence type="predicted"/>
<evidence type="ECO:0000313" key="2">
    <source>
        <dbReference type="EMBL" id="CAB4343638.1"/>
    </source>
</evidence>